<protein>
    <submittedName>
        <fullName evidence="2">Uracil DNA glycosylase superfamily protein</fullName>
    </submittedName>
</protein>
<dbReference type="Proteomes" id="UP000199689">
    <property type="component" value="Unassembled WGS sequence"/>
</dbReference>
<reference evidence="2 3" key="1">
    <citation type="submission" date="2016-10" db="EMBL/GenBank/DDBJ databases">
        <authorList>
            <person name="de Groot N.N."/>
        </authorList>
    </citation>
    <scope>NUCLEOTIDE SEQUENCE [LARGE SCALE GENOMIC DNA]</scope>
    <source>
        <strain evidence="2 3">DSM 15230</strain>
    </source>
</reference>
<dbReference type="InterPro" id="IPR005122">
    <property type="entry name" value="Uracil-DNA_glycosylase-like"/>
</dbReference>
<dbReference type="Pfam" id="PF03167">
    <property type="entry name" value="UDG"/>
    <property type="match status" value="1"/>
</dbReference>
<gene>
    <name evidence="2" type="ORF">SAMN02910343_00087</name>
</gene>
<proteinExistence type="predicted"/>
<name>A0A1G5UUM2_9FIRM</name>
<organism evidence="2 3">
    <name type="scientific">Allisonella histaminiformans</name>
    <dbReference type="NCBI Taxonomy" id="209880"/>
    <lineage>
        <taxon>Bacteria</taxon>
        <taxon>Bacillati</taxon>
        <taxon>Bacillota</taxon>
        <taxon>Negativicutes</taxon>
        <taxon>Veillonellales</taxon>
        <taxon>Veillonellaceae</taxon>
        <taxon>Allisonella</taxon>
    </lineage>
</organism>
<feature type="domain" description="Uracil-DNA glycosylase-like" evidence="1">
    <location>
        <begin position="122"/>
        <end position="218"/>
    </location>
</feature>
<dbReference type="Gene3D" id="3.40.470.10">
    <property type="entry name" value="Uracil-DNA glycosylase-like domain"/>
    <property type="match status" value="1"/>
</dbReference>
<dbReference type="RefSeq" id="WP_091362678.1">
    <property type="nucleotide sequence ID" value="NZ_CALJSX010000032.1"/>
</dbReference>
<keyword evidence="3" id="KW-1185">Reference proteome</keyword>
<evidence type="ECO:0000313" key="2">
    <source>
        <dbReference type="EMBL" id="SDA37311.1"/>
    </source>
</evidence>
<dbReference type="InterPro" id="IPR036895">
    <property type="entry name" value="Uracil-DNA_glycosylase-like_sf"/>
</dbReference>
<evidence type="ECO:0000259" key="1">
    <source>
        <dbReference type="Pfam" id="PF03167"/>
    </source>
</evidence>
<sequence length="241" mass="27441">MNYFREMHKVKLFIEKLADYHHPDVFNPWADYDPDYDVASARSIRRKQLARYLIHRIENARILLIAEACGYQGGRFTGIAMTCERMILNEHPYVDSQMVLGCQGKRTSRRDSPFIPRETQRTRGFNEPTDTVVWNAALSAGLGPNDFLLWNIFPFHPHKEDHALSNRTPTESELQDGLFFTEELLKLTGPLPVYAIGRKSEQTLTGAGYQVTGLRHPANGGATLFREGLRDSLIQTGLYNG</sequence>
<dbReference type="OrthoDB" id="4977218at2"/>
<dbReference type="GeneID" id="87755143"/>
<dbReference type="EMBL" id="FMXA01000003">
    <property type="protein sequence ID" value="SDA37311.1"/>
    <property type="molecule type" value="Genomic_DNA"/>
</dbReference>
<accession>A0A1G5UUM2</accession>
<dbReference type="CDD" id="cd10035">
    <property type="entry name" value="UDG_like"/>
    <property type="match status" value="1"/>
</dbReference>
<dbReference type="SUPFAM" id="SSF52141">
    <property type="entry name" value="Uracil-DNA glycosylase-like"/>
    <property type="match status" value="1"/>
</dbReference>
<dbReference type="AlphaFoldDB" id="A0A1G5UUM2"/>
<dbReference type="STRING" id="209880.SAMN02910343_00087"/>
<evidence type="ECO:0000313" key="3">
    <source>
        <dbReference type="Proteomes" id="UP000199689"/>
    </source>
</evidence>